<proteinExistence type="predicted"/>
<evidence type="ECO:0000313" key="2">
    <source>
        <dbReference type="EMBL" id="SEJ64122.1"/>
    </source>
</evidence>
<reference evidence="3" key="1">
    <citation type="submission" date="2016-10" db="EMBL/GenBank/DDBJ databases">
        <authorList>
            <person name="Varghese N."/>
            <person name="Submissions S."/>
        </authorList>
    </citation>
    <scope>NUCLEOTIDE SEQUENCE [LARGE SCALE GENOMIC DNA]</scope>
    <source>
        <strain evidence="3">CGMCC 4.7038</strain>
    </source>
</reference>
<gene>
    <name evidence="2" type="ORF">SAMN05443287_10689</name>
</gene>
<dbReference type="PROSITE" id="PS50943">
    <property type="entry name" value="HTH_CROC1"/>
    <property type="match status" value="1"/>
</dbReference>
<dbReference type="InterPro" id="IPR043917">
    <property type="entry name" value="DUF5753"/>
</dbReference>
<dbReference type="EMBL" id="FNYV01000006">
    <property type="protein sequence ID" value="SEJ64122.1"/>
    <property type="molecule type" value="Genomic_DNA"/>
</dbReference>
<dbReference type="AlphaFoldDB" id="A0A1H7APW3"/>
<dbReference type="SMART" id="SM00530">
    <property type="entry name" value="HTH_XRE"/>
    <property type="match status" value="1"/>
</dbReference>
<dbReference type="Gene3D" id="1.10.260.40">
    <property type="entry name" value="lambda repressor-like DNA-binding domains"/>
    <property type="match status" value="1"/>
</dbReference>
<evidence type="ECO:0000313" key="3">
    <source>
        <dbReference type="Proteomes" id="UP000198707"/>
    </source>
</evidence>
<protein>
    <submittedName>
        <fullName evidence="2">Helix-turn-helix domain-containing protein</fullName>
    </submittedName>
</protein>
<keyword evidence="3" id="KW-1185">Reference proteome</keyword>
<dbReference type="OrthoDB" id="3422637at2"/>
<dbReference type="STRING" id="1144548.SAMN05443287_10689"/>
<dbReference type="Pfam" id="PF19054">
    <property type="entry name" value="DUF5753"/>
    <property type="match status" value="1"/>
</dbReference>
<dbReference type="InterPro" id="IPR001387">
    <property type="entry name" value="Cro/C1-type_HTH"/>
</dbReference>
<dbReference type="RefSeq" id="WP_092380924.1">
    <property type="nucleotide sequence ID" value="NZ_BOPI01000002.1"/>
</dbReference>
<dbReference type="SUPFAM" id="SSF47413">
    <property type="entry name" value="lambda repressor-like DNA-binding domains"/>
    <property type="match status" value="1"/>
</dbReference>
<dbReference type="CDD" id="cd00093">
    <property type="entry name" value="HTH_XRE"/>
    <property type="match status" value="1"/>
</dbReference>
<dbReference type="Pfam" id="PF13560">
    <property type="entry name" value="HTH_31"/>
    <property type="match status" value="1"/>
</dbReference>
<evidence type="ECO:0000259" key="1">
    <source>
        <dbReference type="PROSITE" id="PS50943"/>
    </source>
</evidence>
<sequence length="266" mass="29721">MDRMPMLELFAGELRRLRTKAGLSQEALGEQVSYSASLVASVEQCRRAPREEFTLRVDDILHGEGLLVRIREAILKESLMPWFREWVTIEQEATALCSFQPLVVPGLLQTEEYARALYEGASHLVGEQVEHPLAARLDRQKVLTRPGPPLLVAVLDYTVLERPVGGPKVMREQLRRLVEVGSRTRVHLHVVPRGVGAYPGLNGAFVIATPPEGDDLGYLDNQMRGTIVERTLDVNSLRQTWESVRAEALPHGATLKMISEAAESWT</sequence>
<feature type="domain" description="HTH cro/C1-type" evidence="1">
    <location>
        <begin position="14"/>
        <end position="49"/>
    </location>
</feature>
<dbReference type="GO" id="GO:0003677">
    <property type="term" value="F:DNA binding"/>
    <property type="evidence" value="ECO:0007669"/>
    <property type="project" value="InterPro"/>
</dbReference>
<accession>A0A1H7APW3</accession>
<dbReference type="Proteomes" id="UP000198707">
    <property type="component" value="Unassembled WGS sequence"/>
</dbReference>
<name>A0A1H7APW3_9ACTN</name>
<organism evidence="2 3">
    <name type="scientific">Micromonospora phaseoli</name>
    <dbReference type="NCBI Taxonomy" id="1144548"/>
    <lineage>
        <taxon>Bacteria</taxon>
        <taxon>Bacillati</taxon>
        <taxon>Actinomycetota</taxon>
        <taxon>Actinomycetes</taxon>
        <taxon>Micromonosporales</taxon>
        <taxon>Micromonosporaceae</taxon>
        <taxon>Micromonospora</taxon>
    </lineage>
</organism>
<dbReference type="InterPro" id="IPR010982">
    <property type="entry name" value="Lambda_DNA-bd_dom_sf"/>
</dbReference>